<evidence type="ECO:0000256" key="1">
    <source>
        <dbReference type="SAM" id="MobiDB-lite"/>
    </source>
</evidence>
<proteinExistence type="predicted"/>
<accession>A0AA39WHV5</accession>
<evidence type="ECO:0000313" key="2">
    <source>
        <dbReference type="EMBL" id="KAK0615676.1"/>
    </source>
</evidence>
<protein>
    <submittedName>
        <fullName evidence="2">Uncharacterized protein</fullName>
    </submittedName>
</protein>
<feature type="region of interest" description="Disordered" evidence="1">
    <location>
        <begin position="14"/>
        <end position="33"/>
    </location>
</feature>
<dbReference type="Proteomes" id="UP001174934">
    <property type="component" value="Unassembled WGS sequence"/>
</dbReference>
<comment type="caution">
    <text evidence="2">The sequence shown here is derived from an EMBL/GenBank/DDBJ whole genome shotgun (WGS) entry which is preliminary data.</text>
</comment>
<gene>
    <name evidence="2" type="ORF">B0T17DRAFT_538772</name>
</gene>
<keyword evidence="3" id="KW-1185">Reference proteome</keyword>
<evidence type="ECO:0000313" key="3">
    <source>
        <dbReference type="Proteomes" id="UP001174934"/>
    </source>
</evidence>
<sequence>MKFWPPCPASPLGGFPSAAGDTPSPPGAGHSKALLGQIDRGWRGSLQGIIHQEAIRPGQVASNACMGMNSTEWVDLRKEGSAEGKKEVEGRRRTKSRFYPAFRVEMEMCCCHFWVEGEAQSGDLSIRHGSRREKVIT</sequence>
<dbReference type="AlphaFoldDB" id="A0AA39WHV5"/>
<organism evidence="2 3">
    <name type="scientific">Bombardia bombarda</name>
    <dbReference type="NCBI Taxonomy" id="252184"/>
    <lineage>
        <taxon>Eukaryota</taxon>
        <taxon>Fungi</taxon>
        <taxon>Dikarya</taxon>
        <taxon>Ascomycota</taxon>
        <taxon>Pezizomycotina</taxon>
        <taxon>Sordariomycetes</taxon>
        <taxon>Sordariomycetidae</taxon>
        <taxon>Sordariales</taxon>
        <taxon>Lasiosphaeriaceae</taxon>
        <taxon>Bombardia</taxon>
    </lineage>
</organism>
<dbReference type="EMBL" id="JAULSR010000006">
    <property type="protein sequence ID" value="KAK0615676.1"/>
    <property type="molecule type" value="Genomic_DNA"/>
</dbReference>
<reference evidence="2" key="1">
    <citation type="submission" date="2023-06" db="EMBL/GenBank/DDBJ databases">
        <title>Genome-scale phylogeny and comparative genomics of the fungal order Sordariales.</title>
        <authorList>
            <consortium name="Lawrence Berkeley National Laboratory"/>
            <person name="Hensen N."/>
            <person name="Bonometti L."/>
            <person name="Westerberg I."/>
            <person name="Brannstrom I.O."/>
            <person name="Guillou S."/>
            <person name="Cros-Aarteil S."/>
            <person name="Calhoun S."/>
            <person name="Haridas S."/>
            <person name="Kuo A."/>
            <person name="Mondo S."/>
            <person name="Pangilinan J."/>
            <person name="Riley R."/>
            <person name="LaButti K."/>
            <person name="Andreopoulos B."/>
            <person name="Lipzen A."/>
            <person name="Chen C."/>
            <person name="Yanf M."/>
            <person name="Daum C."/>
            <person name="Ng V."/>
            <person name="Clum A."/>
            <person name="Steindorff A."/>
            <person name="Ohm R."/>
            <person name="Martin F."/>
            <person name="Silar P."/>
            <person name="Natvig D."/>
            <person name="Lalanne C."/>
            <person name="Gautier V."/>
            <person name="Ament-velasquez S.L."/>
            <person name="Kruys A."/>
            <person name="Hutchinson M.I."/>
            <person name="Powell A.J."/>
            <person name="Barry K."/>
            <person name="Miller A.N."/>
            <person name="Grigoriev I.V."/>
            <person name="Debuchy R."/>
            <person name="Gladieux P."/>
            <person name="Thoren M.H."/>
            <person name="Johannesson H."/>
        </authorList>
    </citation>
    <scope>NUCLEOTIDE SEQUENCE</scope>
    <source>
        <strain evidence="2">SMH3391-2</strain>
    </source>
</reference>
<name>A0AA39WHV5_9PEZI</name>